<dbReference type="AlphaFoldDB" id="A0A0D0DAF5"/>
<dbReference type="EMBL" id="KN826985">
    <property type="protein sequence ID" value="KIK77444.1"/>
    <property type="molecule type" value="Genomic_DNA"/>
</dbReference>
<evidence type="ECO:0000313" key="2">
    <source>
        <dbReference type="Proteomes" id="UP000054538"/>
    </source>
</evidence>
<reference evidence="1 2" key="1">
    <citation type="submission" date="2014-04" db="EMBL/GenBank/DDBJ databases">
        <authorList>
            <consortium name="DOE Joint Genome Institute"/>
            <person name="Kuo A."/>
            <person name="Kohler A."/>
            <person name="Jargeat P."/>
            <person name="Nagy L.G."/>
            <person name="Floudas D."/>
            <person name="Copeland A."/>
            <person name="Barry K.W."/>
            <person name="Cichocki N."/>
            <person name="Veneault-Fourrey C."/>
            <person name="LaButti K."/>
            <person name="Lindquist E.A."/>
            <person name="Lipzen A."/>
            <person name="Lundell T."/>
            <person name="Morin E."/>
            <person name="Murat C."/>
            <person name="Sun H."/>
            <person name="Tunlid A."/>
            <person name="Henrissat B."/>
            <person name="Grigoriev I.V."/>
            <person name="Hibbett D.S."/>
            <person name="Martin F."/>
            <person name="Nordberg H.P."/>
            <person name="Cantor M.N."/>
            <person name="Hua S.X."/>
        </authorList>
    </citation>
    <scope>NUCLEOTIDE SEQUENCE [LARGE SCALE GENOMIC DNA]</scope>
    <source>
        <strain evidence="1 2">Ve08.2h10</strain>
    </source>
</reference>
<dbReference type="Proteomes" id="UP000054538">
    <property type="component" value="Unassembled WGS sequence"/>
</dbReference>
<organism evidence="1 2">
    <name type="scientific">Paxillus rubicundulus Ve08.2h10</name>
    <dbReference type="NCBI Taxonomy" id="930991"/>
    <lineage>
        <taxon>Eukaryota</taxon>
        <taxon>Fungi</taxon>
        <taxon>Dikarya</taxon>
        <taxon>Basidiomycota</taxon>
        <taxon>Agaricomycotina</taxon>
        <taxon>Agaricomycetes</taxon>
        <taxon>Agaricomycetidae</taxon>
        <taxon>Boletales</taxon>
        <taxon>Paxilineae</taxon>
        <taxon>Paxillaceae</taxon>
        <taxon>Paxillus</taxon>
    </lineage>
</organism>
<name>A0A0D0DAF5_9AGAM</name>
<gene>
    <name evidence="1" type="ORF">PAXRUDRAFT_36788</name>
</gene>
<protein>
    <submittedName>
        <fullName evidence="1">Uncharacterized protein</fullName>
    </submittedName>
</protein>
<dbReference type="InParanoid" id="A0A0D0DAF5"/>
<accession>A0A0D0DAF5</accession>
<evidence type="ECO:0000313" key="1">
    <source>
        <dbReference type="EMBL" id="KIK77444.1"/>
    </source>
</evidence>
<keyword evidence="2" id="KW-1185">Reference proteome</keyword>
<reference evidence="2" key="2">
    <citation type="submission" date="2015-01" db="EMBL/GenBank/DDBJ databases">
        <title>Evolutionary Origins and Diversification of the Mycorrhizal Mutualists.</title>
        <authorList>
            <consortium name="DOE Joint Genome Institute"/>
            <consortium name="Mycorrhizal Genomics Consortium"/>
            <person name="Kohler A."/>
            <person name="Kuo A."/>
            <person name="Nagy L.G."/>
            <person name="Floudas D."/>
            <person name="Copeland A."/>
            <person name="Barry K.W."/>
            <person name="Cichocki N."/>
            <person name="Veneault-Fourrey C."/>
            <person name="LaButti K."/>
            <person name="Lindquist E.A."/>
            <person name="Lipzen A."/>
            <person name="Lundell T."/>
            <person name="Morin E."/>
            <person name="Murat C."/>
            <person name="Riley R."/>
            <person name="Ohm R."/>
            <person name="Sun H."/>
            <person name="Tunlid A."/>
            <person name="Henrissat B."/>
            <person name="Grigoriev I.V."/>
            <person name="Hibbett D.S."/>
            <person name="Martin F."/>
        </authorList>
    </citation>
    <scope>NUCLEOTIDE SEQUENCE [LARGE SCALE GENOMIC DNA]</scope>
    <source>
        <strain evidence="2">Ve08.2h10</strain>
    </source>
</reference>
<proteinExistence type="predicted"/>
<dbReference type="HOGENOM" id="CLU_733848_0_0_1"/>
<sequence>MDMLNKTPTGALEYLKESCTVSLDATVEDQAEEIESLVNGLEVEDQLAEGTLQQGLNSEQPDDGALPKHQQITAAACGNDNLEKVVSEQLSTNPKLVSSCVVVDTIYWNQFKQFAATIKKVNCPDDINKLFPNIPMDFLTWIALWIMEKCDENDIWTGKPKPPTIPHATYGTAQKVHAAISHKFGCDYGLGTQAWMEHPMLPGKYVGNPSLSVAVSQYMVSLHRYKVWSGEAVTSAQAMDEVTMKQLFDFASMTKSKEYGPTLQKCKAENPAEWAGLQVQMMLYLLYLVLMLCLLHFDEALQITWADVVFQVKELAIDGHWYNATPELLMGATMLKAEDFFIHIGSDGISINATEGMSSSAFLECFHNNLLDIGVDP</sequence>
<dbReference type="OrthoDB" id="3163890at2759"/>